<keyword evidence="2" id="KW-1003">Cell membrane</keyword>
<evidence type="ECO:0000313" key="7">
    <source>
        <dbReference type="EMBL" id="AGT10677.1"/>
    </source>
</evidence>
<keyword evidence="7" id="KW-0614">Plasmid</keyword>
<dbReference type="Proteomes" id="UP000015480">
    <property type="component" value="Plasmid pAMI1"/>
</dbReference>
<geneLocation type="plasmid" evidence="7 8">
    <name>pAMI1</name>
</geneLocation>
<evidence type="ECO:0000256" key="2">
    <source>
        <dbReference type="ARBA" id="ARBA00022475"/>
    </source>
</evidence>
<feature type="transmembrane region" description="Helical" evidence="6">
    <location>
        <begin position="31"/>
        <end position="49"/>
    </location>
</feature>
<dbReference type="PANTHER" id="PTHR33931:SF2">
    <property type="entry name" value="HOLIN-LIKE PROTEIN CIDA"/>
    <property type="match status" value="1"/>
</dbReference>
<feature type="transmembrane region" description="Helical" evidence="6">
    <location>
        <begin position="7"/>
        <end position="25"/>
    </location>
</feature>
<keyword evidence="4 6" id="KW-1133">Transmembrane helix</keyword>
<gene>
    <name evidence="7" type="ORF">JCM7686_pAMI1p091</name>
</gene>
<keyword evidence="5 6" id="KW-0472">Membrane</keyword>
<evidence type="ECO:0000256" key="5">
    <source>
        <dbReference type="ARBA" id="ARBA00023136"/>
    </source>
</evidence>
<dbReference type="Pfam" id="PF03788">
    <property type="entry name" value="LrgA"/>
    <property type="match status" value="1"/>
</dbReference>
<proteinExistence type="predicted"/>
<dbReference type="KEGG" id="pami:JCM7686_pAMI1p091"/>
<dbReference type="RefSeq" id="WP_020952824.1">
    <property type="nucleotide sequence ID" value="NC_022042.1"/>
</dbReference>
<name>S5XZG0_PARAH</name>
<accession>S5XZG0</accession>
<dbReference type="GO" id="GO:0005886">
    <property type="term" value="C:plasma membrane"/>
    <property type="evidence" value="ECO:0007669"/>
    <property type="project" value="UniProtKB-SubCell"/>
</dbReference>
<evidence type="ECO:0000313" key="8">
    <source>
        <dbReference type="Proteomes" id="UP000015480"/>
    </source>
</evidence>
<dbReference type="PANTHER" id="PTHR33931">
    <property type="entry name" value="HOLIN-LIKE PROTEIN CIDA-RELATED"/>
    <property type="match status" value="1"/>
</dbReference>
<reference evidence="7 8" key="1">
    <citation type="journal article" date="2014" name="BMC Genomics">
        <title>Architecture and functions of a multipartite genome of the methylotrophic bacterium Paracoccus aminophilus JCM 7686, containing primary and secondary chromids.</title>
        <authorList>
            <person name="Dziewit L."/>
            <person name="Czarnecki J."/>
            <person name="Wibberg D."/>
            <person name="Radlinska M."/>
            <person name="Mrozek P."/>
            <person name="Szymczak M."/>
            <person name="Schluter A."/>
            <person name="Puhler A."/>
            <person name="Bartosik D."/>
        </authorList>
    </citation>
    <scope>NUCLEOTIDE SEQUENCE [LARGE SCALE GENOMIC DNA]</scope>
    <source>
        <strain evidence="7">JCM 7686</strain>
        <plasmid evidence="8">Plasmid pAMI1</plasmid>
    </source>
</reference>
<keyword evidence="3 6" id="KW-0812">Transmembrane</keyword>
<feature type="transmembrane region" description="Helical" evidence="6">
    <location>
        <begin position="70"/>
        <end position="87"/>
    </location>
</feature>
<organism evidence="7 8">
    <name type="scientific">Paracoccus aminophilus JCM 7686</name>
    <dbReference type="NCBI Taxonomy" id="1367847"/>
    <lineage>
        <taxon>Bacteria</taxon>
        <taxon>Pseudomonadati</taxon>
        <taxon>Pseudomonadota</taxon>
        <taxon>Alphaproteobacteria</taxon>
        <taxon>Rhodobacterales</taxon>
        <taxon>Paracoccaceae</taxon>
        <taxon>Paracoccus</taxon>
    </lineage>
</organism>
<feature type="transmembrane region" description="Helical" evidence="6">
    <location>
        <begin position="93"/>
        <end position="112"/>
    </location>
</feature>
<sequence length="118" mass="12593">MRSLIARYLPGAALILAAWALGNWLTAFAGLPIPPAVTGMALLFLAFLARPALAEHARAPGDLLLRNLPLFLYPAAVGFLSLPHFAALDLVKLGLAIFGSLAFAMIICARVFRGIRLK</sequence>
<keyword evidence="8" id="KW-1185">Reference proteome</keyword>
<comment type="subcellular location">
    <subcellularLocation>
        <location evidence="1">Cell membrane</location>
        <topology evidence="1">Multi-pass membrane protein</topology>
    </subcellularLocation>
</comment>
<dbReference type="HOGENOM" id="CLU_113736_4_3_5"/>
<evidence type="ECO:0000256" key="3">
    <source>
        <dbReference type="ARBA" id="ARBA00022692"/>
    </source>
</evidence>
<dbReference type="AlphaFoldDB" id="S5XZG0"/>
<dbReference type="InterPro" id="IPR005538">
    <property type="entry name" value="LrgA/CidA"/>
</dbReference>
<protein>
    <submittedName>
        <fullName evidence="7">LrgA family protein</fullName>
    </submittedName>
</protein>
<dbReference type="PATRIC" id="fig|1367847.3.peg.3608"/>
<evidence type="ECO:0000256" key="6">
    <source>
        <dbReference type="SAM" id="Phobius"/>
    </source>
</evidence>
<dbReference type="EMBL" id="CP006651">
    <property type="protein sequence ID" value="AGT10677.1"/>
    <property type="molecule type" value="Genomic_DNA"/>
</dbReference>
<evidence type="ECO:0000256" key="4">
    <source>
        <dbReference type="ARBA" id="ARBA00022989"/>
    </source>
</evidence>
<evidence type="ECO:0000256" key="1">
    <source>
        <dbReference type="ARBA" id="ARBA00004651"/>
    </source>
</evidence>